<keyword evidence="3 8" id="KW-0812">Transmembrane</keyword>
<evidence type="ECO:0000256" key="3">
    <source>
        <dbReference type="ARBA" id="ARBA00022692"/>
    </source>
</evidence>
<keyword evidence="4 8" id="KW-1133">Transmembrane helix</keyword>
<dbReference type="AlphaFoldDB" id="A0A2M7XEH7"/>
<reference evidence="11" key="1">
    <citation type="submission" date="2017-09" db="EMBL/GenBank/DDBJ databases">
        <title>Depth-based differentiation of microbial function through sediment-hosted aquifers and enrichment of novel symbionts in the deep terrestrial subsurface.</title>
        <authorList>
            <person name="Probst A.J."/>
            <person name="Ladd B."/>
            <person name="Jarett J.K."/>
            <person name="Geller-Mcgrath D.E."/>
            <person name="Sieber C.M.K."/>
            <person name="Emerson J.B."/>
            <person name="Anantharaman K."/>
            <person name="Thomas B.C."/>
            <person name="Malmstrom R."/>
            <person name="Stieglmeier M."/>
            <person name="Klingl A."/>
            <person name="Woyke T."/>
            <person name="Ryan C.M."/>
            <person name="Banfield J.F."/>
        </authorList>
    </citation>
    <scope>NUCLEOTIDE SEQUENCE [LARGE SCALE GENOMIC DNA]</scope>
</reference>
<name>A0A2M7XEH7_9BACT</name>
<dbReference type="GO" id="GO:0022841">
    <property type="term" value="F:potassium ion leak channel activity"/>
    <property type="evidence" value="ECO:0007669"/>
    <property type="project" value="TreeGrafter"/>
</dbReference>
<evidence type="ECO:0000256" key="8">
    <source>
        <dbReference type="SAM" id="Phobius"/>
    </source>
</evidence>
<dbReference type="GO" id="GO:0015271">
    <property type="term" value="F:outward rectifier potassium channel activity"/>
    <property type="evidence" value="ECO:0007669"/>
    <property type="project" value="TreeGrafter"/>
</dbReference>
<evidence type="ECO:0000256" key="2">
    <source>
        <dbReference type="ARBA" id="ARBA00022448"/>
    </source>
</evidence>
<evidence type="ECO:0000256" key="1">
    <source>
        <dbReference type="ARBA" id="ARBA00004141"/>
    </source>
</evidence>
<sequence length="100" mass="11261">MINYSKYEPIRAILLFVIIMIVGGTLIFMELEHWSFLDALYFTVSTVTTVGYGDFVATQPATKLIAIIYMLLSVPLLLISVGVIADSVYHEREKNSNKTK</sequence>
<dbReference type="PANTHER" id="PTHR11003:SF334">
    <property type="entry name" value="FI03418P"/>
    <property type="match status" value="1"/>
</dbReference>
<keyword evidence="2" id="KW-0813">Transport</keyword>
<feature type="domain" description="Potassium channel" evidence="9">
    <location>
        <begin position="16"/>
        <end position="87"/>
    </location>
</feature>
<gene>
    <name evidence="10" type="ORF">CO173_03690</name>
</gene>
<dbReference type="Proteomes" id="UP000231263">
    <property type="component" value="Unassembled WGS sequence"/>
</dbReference>
<evidence type="ECO:0000256" key="5">
    <source>
        <dbReference type="ARBA" id="ARBA00023065"/>
    </source>
</evidence>
<evidence type="ECO:0000313" key="10">
    <source>
        <dbReference type="EMBL" id="PJA46116.1"/>
    </source>
</evidence>
<dbReference type="Gene3D" id="1.10.287.70">
    <property type="match status" value="1"/>
</dbReference>
<dbReference type="InterPro" id="IPR003280">
    <property type="entry name" value="2pore_dom_K_chnl"/>
</dbReference>
<feature type="transmembrane region" description="Helical" evidence="8">
    <location>
        <begin position="64"/>
        <end position="85"/>
    </location>
</feature>
<dbReference type="PANTHER" id="PTHR11003">
    <property type="entry name" value="POTASSIUM CHANNEL, SUBFAMILY K"/>
    <property type="match status" value="1"/>
</dbReference>
<dbReference type="Pfam" id="PF07885">
    <property type="entry name" value="Ion_trans_2"/>
    <property type="match status" value="1"/>
</dbReference>
<evidence type="ECO:0000313" key="11">
    <source>
        <dbReference type="Proteomes" id="UP000231263"/>
    </source>
</evidence>
<comment type="subcellular location">
    <subcellularLocation>
        <location evidence="1">Membrane</location>
        <topology evidence="1">Multi-pass membrane protein</topology>
    </subcellularLocation>
</comment>
<keyword evidence="7" id="KW-0407">Ion channel</keyword>
<dbReference type="InterPro" id="IPR013099">
    <property type="entry name" value="K_chnl_dom"/>
</dbReference>
<proteinExistence type="predicted"/>
<protein>
    <recommendedName>
        <fullName evidence="9">Potassium channel domain-containing protein</fullName>
    </recommendedName>
</protein>
<dbReference type="GO" id="GO:0030322">
    <property type="term" value="P:stabilization of membrane potential"/>
    <property type="evidence" value="ECO:0007669"/>
    <property type="project" value="TreeGrafter"/>
</dbReference>
<evidence type="ECO:0000256" key="4">
    <source>
        <dbReference type="ARBA" id="ARBA00022989"/>
    </source>
</evidence>
<feature type="transmembrane region" description="Helical" evidence="8">
    <location>
        <begin position="12"/>
        <end position="29"/>
    </location>
</feature>
<evidence type="ECO:0000256" key="7">
    <source>
        <dbReference type="ARBA" id="ARBA00023303"/>
    </source>
</evidence>
<dbReference type="GO" id="GO:0005886">
    <property type="term" value="C:plasma membrane"/>
    <property type="evidence" value="ECO:0007669"/>
    <property type="project" value="TreeGrafter"/>
</dbReference>
<evidence type="ECO:0000256" key="6">
    <source>
        <dbReference type="ARBA" id="ARBA00023136"/>
    </source>
</evidence>
<comment type="caution">
    <text evidence="10">The sequence shown here is derived from an EMBL/GenBank/DDBJ whole genome shotgun (WGS) entry which is preliminary data.</text>
</comment>
<evidence type="ECO:0000259" key="9">
    <source>
        <dbReference type="Pfam" id="PF07885"/>
    </source>
</evidence>
<keyword evidence="5" id="KW-0406">Ion transport</keyword>
<dbReference type="InterPro" id="IPR003938">
    <property type="entry name" value="K_chnl_volt-dep_EAG/ELK/ERG"/>
</dbReference>
<dbReference type="SUPFAM" id="SSF81324">
    <property type="entry name" value="Voltage-gated potassium channels"/>
    <property type="match status" value="1"/>
</dbReference>
<organism evidence="10 11">
    <name type="scientific">Candidatus Uhrbacteria bacterium CG_4_9_14_3_um_filter_41_35</name>
    <dbReference type="NCBI Taxonomy" id="1975034"/>
    <lineage>
        <taxon>Bacteria</taxon>
        <taxon>Candidatus Uhriibacteriota</taxon>
    </lineage>
</organism>
<dbReference type="EMBL" id="PFWT01000017">
    <property type="protein sequence ID" value="PJA46116.1"/>
    <property type="molecule type" value="Genomic_DNA"/>
</dbReference>
<accession>A0A2M7XEH7</accession>
<dbReference type="PRINTS" id="PR01463">
    <property type="entry name" value="EAGCHANLFMLY"/>
</dbReference>
<keyword evidence="6 8" id="KW-0472">Membrane</keyword>